<dbReference type="EMBL" id="JAEPRD010000081">
    <property type="protein sequence ID" value="KAG2200607.1"/>
    <property type="molecule type" value="Genomic_DNA"/>
</dbReference>
<dbReference type="CDD" id="cd08839">
    <property type="entry name" value="ArfGap_SMAP"/>
    <property type="match status" value="1"/>
</dbReference>
<evidence type="ECO:0000313" key="8">
    <source>
        <dbReference type="EMBL" id="KAG2200607.1"/>
    </source>
</evidence>
<evidence type="ECO:0000313" key="9">
    <source>
        <dbReference type="Proteomes" id="UP000603453"/>
    </source>
</evidence>
<dbReference type="Pfam" id="PF01412">
    <property type="entry name" value="ArfGap"/>
    <property type="match status" value="1"/>
</dbReference>
<feature type="compositionally biased region" description="Basic and acidic residues" evidence="6">
    <location>
        <begin position="181"/>
        <end position="191"/>
    </location>
</feature>
<feature type="compositionally biased region" description="Low complexity" evidence="6">
    <location>
        <begin position="239"/>
        <end position="251"/>
    </location>
</feature>
<keyword evidence="3 5" id="KW-0863">Zinc-finger</keyword>
<dbReference type="PROSITE" id="PS50115">
    <property type="entry name" value="ARFGAP"/>
    <property type="match status" value="1"/>
</dbReference>
<evidence type="ECO:0000256" key="4">
    <source>
        <dbReference type="ARBA" id="ARBA00022833"/>
    </source>
</evidence>
<dbReference type="GO" id="GO:0005096">
    <property type="term" value="F:GTPase activator activity"/>
    <property type="evidence" value="ECO:0007669"/>
    <property type="project" value="UniProtKB-KW"/>
</dbReference>
<dbReference type="GO" id="GO:0008270">
    <property type="term" value="F:zinc ion binding"/>
    <property type="evidence" value="ECO:0007669"/>
    <property type="project" value="UniProtKB-KW"/>
</dbReference>
<dbReference type="FunFam" id="1.10.220.150:FF:000009">
    <property type="entry name" value="stromal membrane-associated protein 1 isoform X1"/>
    <property type="match status" value="1"/>
</dbReference>
<organism evidence="8 9">
    <name type="scientific">Mucor saturninus</name>
    <dbReference type="NCBI Taxonomy" id="64648"/>
    <lineage>
        <taxon>Eukaryota</taxon>
        <taxon>Fungi</taxon>
        <taxon>Fungi incertae sedis</taxon>
        <taxon>Mucoromycota</taxon>
        <taxon>Mucoromycotina</taxon>
        <taxon>Mucoromycetes</taxon>
        <taxon>Mucorales</taxon>
        <taxon>Mucorineae</taxon>
        <taxon>Mucoraceae</taxon>
        <taxon>Mucor</taxon>
    </lineage>
</organism>
<dbReference type="PRINTS" id="PR00405">
    <property type="entry name" value="REVINTRACTNG"/>
</dbReference>
<dbReference type="SUPFAM" id="SSF57863">
    <property type="entry name" value="ArfGap/RecO-like zinc finger"/>
    <property type="match status" value="1"/>
</dbReference>
<dbReference type="InterPro" id="IPR044732">
    <property type="entry name" value="ArfGAP_SMAP1-like"/>
</dbReference>
<dbReference type="GO" id="GO:0005737">
    <property type="term" value="C:cytoplasm"/>
    <property type="evidence" value="ECO:0007669"/>
    <property type="project" value="TreeGrafter"/>
</dbReference>
<dbReference type="OrthoDB" id="10266696at2759"/>
<evidence type="ECO:0000259" key="7">
    <source>
        <dbReference type="PROSITE" id="PS50115"/>
    </source>
</evidence>
<dbReference type="InterPro" id="IPR037278">
    <property type="entry name" value="ARFGAP/RecO"/>
</dbReference>
<dbReference type="InterPro" id="IPR051718">
    <property type="entry name" value="ARF_GTPase-activating"/>
</dbReference>
<evidence type="ECO:0000256" key="3">
    <source>
        <dbReference type="ARBA" id="ARBA00022771"/>
    </source>
</evidence>
<dbReference type="InterPro" id="IPR001164">
    <property type="entry name" value="ArfGAP_dom"/>
</dbReference>
<feature type="compositionally biased region" description="Polar residues" evidence="6">
    <location>
        <begin position="257"/>
        <end position="286"/>
    </location>
</feature>
<dbReference type="Proteomes" id="UP000603453">
    <property type="component" value="Unassembled WGS sequence"/>
</dbReference>
<proteinExistence type="predicted"/>
<dbReference type="PANTHER" id="PTHR45705">
    <property type="entry name" value="FI20236P1"/>
    <property type="match status" value="1"/>
</dbReference>
<name>A0A8H7QYF1_9FUNG</name>
<evidence type="ECO:0000256" key="6">
    <source>
        <dbReference type="SAM" id="MobiDB-lite"/>
    </source>
</evidence>
<evidence type="ECO:0000256" key="5">
    <source>
        <dbReference type="PROSITE-ProRule" id="PRU00288"/>
    </source>
</evidence>
<dbReference type="PANTHER" id="PTHR45705:SF1">
    <property type="entry name" value="FI20236P1"/>
    <property type="match status" value="1"/>
</dbReference>
<dbReference type="Gene3D" id="1.10.220.150">
    <property type="entry name" value="Arf GTPase activating protein"/>
    <property type="match status" value="1"/>
</dbReference>
<keyword evidence="4" id="KW-0862">Zinc</keyword>
<evidence type="ECO:0000256" key="1">
    <source>
        <dbReference type="ARBA" id="ARBA00022468"/>
    </source>
</evidence>
<comment type="caution">
    <text evidence="8">The sequence shown here is derived from an EMBL/GenBank/DDBJ whole genome shotgun (WGS) entry which is preliminary data.</text>
</comment>
<feature type="region of interest" description="Disordered" evidence="6">
    <location>
        <begin position="239"/>
        <end position="286"/>
    </location>
</feature>
<accession>A0A8H7QYF1</accession>
<evidence type="ECO:0000256" key="2">
    <source>
        <dbReference type="ARBA" id="ARBA00022723"/>
    </source>
</evidence>
<keyword evidence="2" id="KW-0479">Metal-binding</keyword>
<protein>
    <recommendedName>
        <fullName evidence="7">Arf-GAP domain-containing protein</fullName>
    </recommendedName>
</protein>
<sequence>MSTRHARVADKELNDKHTRILIELLRRIENKTCADCKKKDPRWASWNLGIFVCIRCSGTHRSLGTHISKVKSVDLDTWTVEQIENMIKWGNQRANIYWEANLDGKQPTDSNMDSWIRAKYEQRLWVKNDDCSDLSEIAVNFVEEQIQDAVAIEEQKPVITPVVKDLSKEFGLLYHNSIKNRSDEKKEEKKGINSPVTKASVKQQNQASINTTSHKKVDLSTTTTSTGFKMDMSSFQQQLSGLSLGRPSSGLIPQAPPGSNTSWTNFLVNPNGNSSDATEGSSLTGK</sequence>
<keyword evidence="1" id="KW-0343">GTPase activation</keyword>
<gene>
    <name evidence="8" type="ORF">INT47_007351</name>
</gene>
<dbReference type="InterPro" id="IPR038508">
    <property type="entry name" value="ArfGAP_dom_sf"/>
</dbReference>
<dbReference type="AlphaFoldDB" id="A0A8H7QYF1"/>
<feature type="domain" description="Arf-GAP" evidence="7">
    <location>
        <begin position="19"/>
        <end position="133"/>
    </location>
</feature>
<feature type="compositionally biased region" description="Polar residues" evidence="6">
    <location>
        <begin position="194"/>
        <end position="212"/>
    </location>
</feature>
<feature type="region of interest" description="Disordered" evidence="6">
    <location>
        <begin position="181"/>
        <end position="219"/>
    </location>
</feature>
<dbReference type="SMART" id="SM00105">
    <property type="entry name" value="ArfGap"/>
    <property type="match status" value="1"/>
</dbReference>
<keyword evidence="9" id="KW-1185">Reference proteome</keyword>
<reference evidence="8" key="1">
    <citation type="submission" date="2020-12" db="EMBL/GenBank/DDBJ databases">
        <title>Metabolic potential, ecology and presence of endohyphal bacteria is reflected in genomic diversity of Mucoromycotina.</title>
        <authorList>
            <person name="Muszewska A."/>
            <person name="Okrasinska A."/>
            <person name="Steczkiewicz K."/>
            <person name="Drgas O."/>
            <person name="Orlowska M."/>
            <person name="Perlinska-Lenart U."/>
            <person name="Aleksandrzak-Piekarczyk T."/>
            <person name="Szatraj K."/>
            <person name="Zielenkiewicz U."/>
            <person name="Pilsyk S."/>
            <person name="Malc E."/>
            <person name="Mieczkowski P."/>
            <person name="Kruszewska J.S."/>
            <person name="Biernat P."/>
            <person name="Pawlowska J."/>
        </authorList>
    </citation>
    <scope>NUCLEOTIDE SEQUENCE</scope>
    <source>
        <strain evidence="8">WA0000017839</strain>
    </source>
</reference>